<keyword evidence="2" id="KW-1185">Reference proteome</keyword>
<reference evidence="1" key="1">
    <citation type="submission" date="2022-04" db="EMBL/GenBank/DDBJ databases">
        <title>Desulfatitalea alkaliphila sp. nov., a novel anaerobic sulfate-reducing bacterium isolated from terrestrial mud volcano, Taman Peninsula, Russia.</title>
        <authorList>
            <person name="Khomyakova M.A."/>
            <person name="Merkel A.Y."/>
            <person name="Slobodkin A.I."/>
        </authorList>
    </citation>
    <scope>NUCLEOTIDE SEQUENCE</scope>
    <source>
        <strain evidence="1">M08but</strain>
    </source>
</reference>
<name>A0AA41R3H3_9BACT</name>
<dbReference type="RefSeq" id="WP_246904094.1">
    <property type="nucleotide sequence ID" value="NZ_JALJRB010000005.1"/>
</dbReference>
<gene>
    <name evidence="1" type="ORF">MRX98_06535</name>
</gene>
<comment type="caution">
    <text evidence="1">The sequence shown here is derived from an EMBL/GenBank/DDBJ whole genome shotgun (WGS) entry which is preliminary data.</text>
</comment>
<dbReference type="AlphaFoldDB" id="A0AA41R3H3"/>
<evidence type="ECO:0000313" key="2">
    <source>
        <dbReference type="Proteomes" id="UP001165427"/>
    </source>
</evidence>
<evidence type="ECO:0000313" key="1">
    <source>
        <dbReference type="EMBL" id="MCJ8500225.1"/>
    </source>
</evidence>
<accession>A0AA41R3H3</accession>
<organism evidence="1 2">
    <name type="scientific">Desulfatitalea alkaliphila</name>
    <dbReference type="NCBI Taxonomy" id="2929485"/>
    <lineage>
        <taxon>Bacteria</taxon>
        <taxon>Pseudomonadati</taxon>
        <taxon>Thermodesulfobacteriota</taxon>
        <taxon>Desulfobacteria</taxon>
        <taxon>Desulfobacterales</taxon>
        <taxon>Desulfosarcinaceae</taxon>
        <taxon>Desulfatitalea</taxon>
    </lineage>
</organism>
<sequence>MAKKKGKSVSFDAMVKFFMNSYSIPTKRDVERIIERLDRVERALTALSTSRSRRNAEARKAERAATVTAADIVLDVIGRYPDGVGFAEIQLQTGHPEKKLRNILFRLHKLGKIQRKRRGVYLQA</sequence>
<proteinExistence type="predicted"/>
<dbReference type="EMBL" id="JALJRB010000005">
    <property type="protein sequence ID" value="MCJ8500225.1"/>
    <property type="molecule type" value="Genomic_DNA"/>
</dbReference>
<protein>
    <submittedName>
        <fullName evidence="1">Uncharacterized protein</fullName>
    </submittedName>
</protein>
<dbReference type="Proteomes" id="UP001165427">
    <property type="component" value="Unassembled WGS sequence"/>
</dbReference>